<protein>
    <submittedName>
        <fullName evidence="2">Uncharacterized protein</fullName>
    </submittedName>
</protein>
<feature type="non-terminal residue" evidence="2">
    <location>
        <position position="1"/>
    </location>
</feature>
<feature type="compositionally biased region" description="Basic and acidic residues" evidence="1">
    <location>
        <begin position="9"/>
        <end position="26"/>
    </location>
</feature>
<comment type="caution">
    <text evidence="2">The sequence shown here is derived from an EMBL/GenBank/DDBJ whole genome shotgun (WGS) entry which is preliminary data.</text>
</comment>
<name>A0AAV7QV66_PLEWA</name>
<gene>
    <name evidence="2" type="ORF">NDU88_010716</name>
</gene>
<reference evidence="2" key="1">
    <citation type="journal article" date="2022" name="bioRxiv">
        <title>Sequencing and chromosome-scale assembly of the giantPleurodeles waltlgenome.</title>
        <authorList>
            <person name="Brown T."/>
            <person name="Elewa A."/>
            <person name="Iarovenko S."/>
            <person name="Subramanian E."/>
            <person name="Araus A.J."/>
            <person name="Petzold A."/>
            <person name="Susuki M."/>
            <person name="Suzuki K.-i.T."/>
            <person name="Hayashi T."/>
            <person name="Toyoda A."/>
            <person name="Oliveira C."/>
            <person name="Osipova E."/>
            <person name="Leigh N.D."/>
            <person name="Simon A."/>
            <person name="Yun M.H."/>
        </authorList>
    </citation>
    <scope>NUCLEOTIDE SEQUENCE</scope>
    <source>
        <strain evidence="2">20211129_DDA</strain>
        <tissue evidence="2">Liver</tissue>
    </source>
</reference>
<accession>A0AAV7QV66</accession>
<sequence length="62" mass="6734">ENPEGGSRAGEETEKTRERPTRDPGPGRRRVSADLKMPYPEAGPQRPDSLAGHVPGGAWLKQ</sequence>
<dbReference type="Proteomes" id="UP001066276">
    <property type="component" value="Chromosome 6"/>
</dbReference>
<feature type="region of interest" description="Disordered" evidence="1">
    <location>
        <begin position="1"/>
        <end position="62"/>
    </location>
</feature>
<evidence type="ECO:0000313" key="3">
    <source>
        <dbReference type="Proteomes" id="UP001066276"/>
    </source>
</evidence>
<evidence type="ECO:0000256" key="1">
    <source>
        <dbReference type="SAM" id="MobiDB-lite"/>
    </source>
</evidence>
<organism evidence="2 3">
    <name type="scientific">Pleurodeles waltl</name>
    <name type="common">Iberian ribbed newt</name>
    <dbReference type="NCBI Taxonomy" id="8319"/>
    <lineage>
        <taxon>Eukaryota</taxon>
        <taxon>Metazoa</taxon>
        <taxon>Chordata</taxon>
        <taxon>Craniata</taxon>
        <taxon>Vertebrata</taxon>
        <taxon>Euteleostomi</taxon>
        <taxon>Amphibia</taxon>
        <taxon>Batrachia</taxon>
        <taxon>Caudata</taxon>
        <taxon>Salamandroidea</taxon>
        <taxon>Salamandridae</taxon>
        <taxon>Pleurodelinae</taxon>
        <taxon>Pleurodeles</taxon>
    </lineage>
</organism>
<dbReference type="EMBL" id="JANPWB010000010">
    <property type="protein sequence ID" value="KAJ1144417.1"/>
    <property type="molecule type" value="Genomic_DNA"/>
</dbReference>
<proteinExistence type="predicted"/>
<evidence type="ECO:0000313" key="2">
    <source>
        <dbReference type="EMBL" id="KAJ1144417.1"/>
    </source>
</evidence>
<feature type="non-terminal residue" evidence="2">
    <location>
        <position position="62"/>
    </location>
</feature>
<dbReference type="AlphaFoldDB" id="A0AAV7QV66"/>
<keyword evidence="3" id="KW-1185">Reference proteome</keyword>